<dbReference type="EMBL" id="LTAG01000053">
    <property type="protein sequence ID" value="KXO17254.1"/>
    <property type="molecule type" value="Genomic_DNA"/>
</dbReference>
<proteinExistence type="predicted"/>
<protein>
    <submittedName>
        <fullName evidence="1">Uncharacterized protein</fullName>
    </submittedName>
</protein>
<dbReference type="AlphaFoldDB" id="A0A137SXV2"/>
<evidence type="ECO:0000313" key="2">
    <source>
        <dbReference type="Proteomes" id="UP000070093"/>
    </source>
</evidence>
<accession>A0A137SXV2</accession>
<organism evidence="1 2">
    <name type="scientific">Prevotella bivia</name>
    <dbReference type="NCBI Taxonomy" id="28125"/>
    <lineage>
        <taxon>Bacteria</taxon>
        <taxon>Pseudomonadati</taxon>
        <taxon>Bacteroidota</taxon>
        <taxon>Bacteroidia</taxon>
        <taxon>Bacteroidales</taxon>
        <taxon>Prevotellaceae</taxon>
        <taxon>Prevotella</taxon>
    </lineage>
</organism>
<comment type="caution">
    <text evidence="1">The sequence shown here is derived from an EMBL/GenBank/DDBJ whole genome shotgun (WGS) entry which is preliminary data.</text>
</comment>
<sequence>MLSLNSILVFYFMFLYKDSANESKGSLLTICRVQPIFYKDKNK</sequence>
<gene>
    <name evidence="1" type="ORF">HMPREF3202_01286</name>
</gene>
<dbReference type="Proteomes" id="UP000070093">
    <property type="component" value="Unassembled WGS sequence"/>
</dbReference>
<dbReference type="STRING" id="28125.HMPREF3202_01286"/>
<reference evidence="1 2" key="1">
    <citation type="submission" date="2016-02" db="EMBL/GenBank/DDBJ databases">
        <authorList>
            <person name="Wen L."/>
            <person name="He K."/>
            <person name="Yang H."/>
        </authorList>
    </citation>
    <scope>NUCLEOTIDE SEQUENCE [LARGE SCALE GENOMIC DNA]</scope>
    <source>
        <strain evidence="1 2">GED7880</strain>
    </source>
</reference>
<evidence type="ECO:0000313" key="1">
    <source>
        <dbReference type="EMBL" id="KXO17254.1"/>
    </source>
</evidence>
<name>A0A137SXV2_9BACT</name>